<protein>
    <submittedName>
        <fullName evidence="1">Uncharacterized protein</fullName>
    </submittedName>
</protein>
<evidence type="ECO:0000313" key="1">
    <source>
        <dbReference type="EMBL" id="KIN96379.1"/>
    </source>
</evidence>
<dbReference type="OrthoDB" id="3193212at2759"/>
<sequence length="57" mass="6457">PGICHFIWEHAVDMHRVMLRTFSGMKSQICQPCVIILGQACHPHGHSPDDHKVKKVV</sequence>
<evidence type="ECO:0000313" key="2">
    <source>
        <dbReference type="Proteomes" id="UP000054217"/>
    </source>
</evidence>
<organism evidence="1 2">
    <name type="scientific">Pisolithus tinctorius Marx 270</name>
    <dbReference type="NCBI Taxonomy" id="870435"/>
    <lineage>
        <taxon>Eukaryota</taxon>
        <taxon>Fungi</taxon>
        <taxon>Dikarya</taxon>
        <taxon>Basidiomycota</taxon>
        <taxon>Agaricomycotina</taxon>
        <taxon>Agaricomycetes</taxon>
        <taxon>Agaricomycetidae</taxon>
        <taxon>Boletales</taxon>
        <taxon>Sclerodermatineae</taxon>
        <taxon>Pisolithaceae</taxon>
        <taxon>Pisolithus</taxon>
    </lineage>
</organism>
<accession>A0A0C3N5P4</accession>
<dbReference type="HOGENOM" id="CLU_142394_1_0_1"/>
<dbReference type="AlphaFoldDB" id="A0A0C3N5P4"/>
<dbReference type="Proteomes" id="UP000054217">
    <property type="component" value="Unassembled WGS sequence"/>
</dbReference>
<reference evidence="1 2" key="1">
    <citation type="submission" date="2014-04" db="EMBL/GenBank/DDBJ databases">
        <authorList>
            <consortium name="DOE Joint Genome Institute"/>
            <person name="Kuo A."/>
            <person name="Kohler A."/>
            <person name="Costa M.D."/>
            <person name="Nagy L.G."/>
            <person name="Floudas D."/>
            <person name="Copeland A."/>
            <person name="Barry K.W."/>
            <person name="Cichocki N."/>
            <person name="Veneault-Fourrey C."/>
            <person name="LaButti K."/>
            <person name="Lindquist E.A."/>
            <person name="Lipzen A."/>
            <person name="Lundell T."/>
            <person name="Morin E."/>
            <person name="Murat C."/>
            <person name="Sun H."/>
            <person name="Tunlid A."/>
            <person name="Henrissat B."/>
            <person name="Grigoriev I.V."/>
            <person name="Hibbett D.S."/>
            <person name="Martin F."/>
            <person name="Nordberg H.P."/>
            <person name="Cantor M.N."/>
            <person name="Hua S.X."/>
        </authorList>
    </citation>
    <scope>NUCLEOTIDE SEQUENCE [LARGE SCALE GENOMIC DNA]</scope>
    <source>
        <strain evidence="1 2">Marx 270</strain>
    </source>
</reference>
<gene>
    <name evidence="1" type="ORF">M404DRAFT_109671</name>
</gene>
<reference evidence="2" key="2">
    <citation type="submission" date="2015-01" db="EMBL/GenBank/DDBJ databases">
        <title>Evolutionary Origins and Diversification of the Mycorrhizal Mutualists.</title>
        <authorList>
            <consortium name="DOE Joint Genome Institute"/>
            <consortium name="Mycorrhizal Genomics Consortium"/>
            <person name="Kohler A."/>
            <person name="Kuo A."/>
            <person name="Nagy L.G."/>
            <person name="Floudas D."/>
            <person name="Copeland A."/>
            <person name="Barry K.W."/>
            <person name="Cichocki N."/>
            <person name="Veneault-Fourrey C."/>
            <person name="LaButti K."/>
            <person name="Lindquist E.A."/>
            <person name="Lipzen A."/>
            <person name="Lundell T."/>
            <person name="Morin E."/>
            <person name="Murat C."/>
            <person name="Riley R."/>
            <person name="Ohm R."/>
            <person name="Sun H."/>
            <person name="Tunlid A."/>
            <person name="Henrissat B."/>
            <person name="Grigoriev I.V."/>
            <person name="Hibbett D.S."/>
            <person name="Martin F."/>
        </authorList>
    </citation>
    <scope>NUCLEOTIDE SEQUENCE [LARGE SCALE GENOMIC DNA]</scope>
    <source>
        <strain evidence="2">Marx 270</strain>
    </source>
</reference>
<name>A0A0C3N5P4_PISTI</name>
<feature type="non-terminal residue" evidence="1">
    <location>
        <position position="1"/>
    </location>
</feature>
<feature type="non-terminal residue" evidence="1">
    <location>
        <position position="57"/>
    </location>
</feature>
<dbReference type="InParanoid" id="A0A0C3N5P4"/>
<keyword evidence="2" id="KW-1185">Reference proteome</keyword>
<dbReference type="EMBL" id="KN832048">
    <property type="protein sequence ID" value="KIN96379.1"/>
    <property type="molecule type" value="Genomic_DNA"/>
</dbReference>
<proteinExistence type="predicted"/>